<proteinExistence type="inferred from homology"/>
<feature type="domain" description="Rad50/SbcC-type AAA" evidence="5">
    <location>
        <begin position="6"/>
        <end position="226"/>
    </location>
</feature>
<evidence type="ECO:0000256" key="1">
    <source>
        <dbReference type="ARBA" id="ARBA00006930"/>
    </source>
</evidence>
<evidence type="ECO:0000313" key="7">
    <source>
        <dbReference type="Proteomes" id="UP000371977"/>
    </source>
</evidence>
<dbReference type="Proteomes" id="UP000371977">
    <property type="component" value="Unassembled WGS sequence"/>
</dbReference>
<evidence type="ECO:0000256" key="2">
    <source>
        <dbReference type="ARBA" id="ARBA00011322"/>
    </source>
</evidence>
<dbReference type="AlphaFoldDB" id="A0A6C2CC63"/>
<dbReference type="InterPro" id="IPR038729">
    <property type="entry name" value="Rad50/SbcC_AAA"/>
</dbReference>
<sequence length="1052" mass="119722">MRPITISMTNFGPYEHETIDFRNFNKSKLFLITGDTGAGKTTMFDAMTFALYNVGTSERKAEEMRSDFASDQQITEVVFTFEHHGRFYQIRRRPRYQVKKTSAEDDTSMKVRQMDVRFVELDAELESELRLIGSKAQEVKLEVQNLLHLTADQFKRIILLPQNKFREFLAATSDEKREILRSLFGTEIFDELTSRLKEQVKDRTQAQTELRNRWDFLLDDFIWETERPIELIEQLKLVKRQTIQMNQRLSAQAELVATQKQAFNKADQLYSAGVSLEKLIQTQAETKLKLVELEQTKPLVQVQREKLAKLSWAQTHQPLFTTVQNDQAKIKQLQLDLQQQERIVVEAEQQLEQANMSQQQSTQMSDEIVELRKQSDFLQGQQLPAAQQRAKLFIQLDTTKQQLDKAKNDSGTLEQQQQILSGRLLEQTNQIEQYADLEDQQAQFNDLQGKYQVLVEQRRNIAELESEKQTLSKQQTELIAQHQQQTVQLADAKRHANERRDERKQLFIQQIQADLEIGEPCLVCGEIYTGQADHHSENKITADELKKAVDAAEEAGHSVAVLTAEIANSDERMSLLEIQLDQANKRLQDIMKHFEAGWQTLSDRWNKNFSQELGAKWDQGKVENAFLTVASDIQANQAIKLATQTELAKADLAYKQVGQDLLKKQQNIATSQALYEQLNSSMNDLPETPAVVVIEQELFETKERLNGLEKALQDQQRALAEAQSFLTANQATLAKQNDLLTKQKQHLELANEQIDQLELPENIKDLNEVVALQAELVQVPMQLQKLTEEVTRYDEQLLQVNETLEELMIEIKDQSRPDLAQLSQEKAQALADLEQVQAEQHNLEQALAKQSDLEQKLIEISNTLEKLTGDSASLLQLAAVVDGDNAQKLRLEPYVLRMYLAEVLQYANRYYIGQLSKGRYQFVLNNDVAGRANQNGLNIDVLDQDAGKIRSTSSLSGGESFIAALAIALSLAAVVQNRAGGAQIDALFIDEGFGSLDANTLQEALEALNLVEQDGRMVGVISHVESMKSQIGQQLQVKKQGNGHSELYYQTL</sequence>
<comment type="similarity">
    <text evidence="1">Belongs to the SMC family. SbcC subfamily.</text>
</comment>
<reference evidence="6 7" key="1">
    <citation type="submission" date="2019-01" db="EMBL/GenBank/DDBJ databases">
        <title>Weissella sp. nov., a novel lactic acid bacterium isolated from animal feces.</title>
        <authorList>
            <person name="Wang L.-T."/>
        </authorList>
    </citation>
    <scope>NUCLEOTIDE SEQUENCE [LARGE SCALE GENOMIC DNA]</scope>
    <source>
        <strain evidence="6 7">8H-2</strain>
    </source>
</reference>
<dbReference type="Gene3D" id="3.40.50.300">
    <property type="entry name" value="P-loop containing nucleotide triphosphate hydrolases"/>
    <property type="match status" value="2"/>
</dbReference>
<dbReference type="Pfam" id="PF13476">
    <property type="entry name" value="AAA_23"/>
    <property type="match status" value="1"/>
</dbReference>
<keyword evidence="4" id="KW-0175">Coiled coil</keyword>
<dbReference type="PANTHER" id="PTHR32114">
    <property type="entry name" value="ABC TRANSPORTER ABCH.3"/>
    <property type="match status" value="1"/>
</dbReference>
<feature type="coiled-coil region" evidence="4">
    <location>
        <begin position="389"/>
        <end position="481"/>
    </location>
</feature>
<dbReference type="EMBL" id="SDGZ01000006">
    <property type="protein sequence ID" value="TYC50705.1"/>
    <property type="molecule type" value="Genomic_DNA"/>
</dbReference>
<dbReference type="InterPro" id="IPR027417">
    <property type="entry name" value="P-loop_NTPase"/>
</dbReference>
<dbReference type="GO" id="GO:0006302">
    <property type="term" value="P:double-strand break repair"/>
    <property type="evidence" value="ECO:0007669"/>
    <property type="project" value="InterPro"/>
</dbReference>
<keyword evidence="7" id="KW-1185">Reference proteome</keyword>
<dbReference type="OrthoDB" id="9795626at2"/>
<evidence type="ECO:0000259" key="5">
    <source>
        <dbReference type="Pfam" id="PF13476"/>
    </source>
</evidence>
<dbReference type="GO" id="GO:0016887">
    <property type="term" value="F:ATP hydrolysis activity"/>
    <property type="evidence" value="ECO:0007669"/>
    <property type="project" value="InterPro"/>
</dbReference>
<protein>
    <recommendedName>
        <fullName evidence="3">Nuclease SbcCD subunit C</fullName>
    </recommendedName>
</protein>
<feature type="coiled-coil region" evidence="4">
    <location>
        <begin position="566"/>
        <end position="593"/>
    </location>
</feature>
<evidence type="ECO:0000313" key="6">
    <source>
        <dbReference type="EMBL" id="TYC50705.1"/>
    </source>
</evidence>
<dbReference type="RefSeq" id="WP_148621905.1">
    <property type="nucleotide sequence ID" value="NZ_SDGZ01000006.1"/>
</dbReference>
<name>A0A6C2CC63_9LACO</name>
<feature type="coiled-coil region" evidence="4">
    <location>
        <begin position="691"/>
        <end position="753"/>
    </location>
</feature>
<dbReference type="PANTHER" id="PTHR32114:SF2">
    <property type="entry name" value="ABC TRANSPORTER ABCH.3"/>
    <property type="match status" value="1"/>
</dbReference>
<dbReference type="SUPFAM" id="SSF52540">
    <property type="entry name" value="P-loop containing nucleoside triphosphate hydrolases"/>
    <property type="match status" value="1"/>
</dbReference>
<comment type="caution">
    <text evidence="6">The sequence shown here is derived from an EMBL/GenBank/DDBJ whole genome shotgun (WGS) entry which is preliminary data.</text>
</comment>
<comment type="subunit">
    <text evidence="2">Heterodimer of SbcC and SbcD.</text>
</comment>
<gene>
    <name evidence="6" type="ORF">ESZ50_01850</name>
</gene>
<feature type="coiled-coil region" evidence="4">
    <location>
        <begin position="323"/>
        <end position="357"/>
    </location>
</feature>
<feature type="coiled-coil region" evidence="4">
    <location>
        <begin position="783"/>
        <end position="870"/>
    </location>
</feature>
<dbReference type="Pfam" id="PF13558">
    <property type="entry name" value="SbcC_Walker_B"/>
    <property type="match status" value="1"/>
</dbReference>
<organism evidence="6 7">
    <name type="scientific">Weissella muntiaci</name>
    <dbReference type="NCBI Taxonomy" id="2508881"/>
    <lineage>
        <taxon>Bacteria</taxon>
        <taxon>Bacillati</taxon>
        <taxon>Bacillota</taxon>
        <taxon>Bacilli</taxon>
        <taxon>Lactobacillales</taxon>
        <taxon>Lactobacillaceae</taxon>
        <taxon>Weissella</taxon>
    </lineage>
</organism>
<evidence type="ECO:0000256" key="4">
    <source>
        <dbReference type="SAM" id="Coils"/>
    </source>
</evidence>
<evidence type="ECO:0000256" key="3">
    <source>
        <dbReference type="ARBA" id="ARBA00013368"/>
    </source>
</evidence>
<accession>A0A6C2CC63</accession>